<organism evidence="4 5">
    <name type="scientific">Pedobacter metabolipauper</name>
    <dbReference type="NCBI Taxonomy" id="425513"/>
    <lineage>
        <taxon>Bacteria</taxon>
        <taxon>Pseudomonadati</taxon>
        <taxon>Bacteroidota</taxon>
        <taxon>Sphingobacteriia</taxon>
        <taxon>Sphingobacteriales</taxon>
        <taxon>Sphingobacteriaceae</taxon>
        <taxon>Pedobacter</taxon>
    </lineage>
</organism>
<dbReference type="PANTHER" id="PTHR23416">
    <property type="entry name" value="SIALIC ACID SYNTHASE-RELATED"/>
    <property type="match status" value="1"/>
</dbReference>
<dbReference type="SUPFAM" id="SSF51161">
    <property type="entry name" value="Trimeric LpxA-like enzymes"/>
    <property type="match status" value="1"/>
</dbReference>
<dbReference type="AlphaFoldDB" id="A0A4R6SWY6"/>
<dbReference type="Gene3D" id="2.160.10.10">
    <property type="entry name" value="Hexapeptide repeat proteins"/>
    <property type="match status" value="1"/>
</dbReference>
<comment type="caution">
    <text evidence="4">The sequence shown here is derived from an EMBL/GenBank/DDBJ whole genome shotgun (WGS) entry which is preliminary data.</text>
</comment>
<dbReference type="Proteomes" id="UP000295620">
    <property type="component" value="Unassembled WGS sequence"/>
</dbReference>
<dbReference type="GO" id="GO:0016746">
    <property type="term" value="F:acyltransferase activity"/>
    <property type="evidence" value="ECO:0007669"/>
    <property type="project" value="UniProtKB-KW"/>
</dbReference>
<dbReference type="EMBL" id="SNYC01000004">
    <property type="protein sequence ID" value="TDQ09926.1"/>
    <property type="molecule type" value="Genomic_DNA"/>
</dbReference>
<dbReference type="InterPro" id="IPR051159">
    <property type="entry name" value="Hexapeptide_acetyltransf"/>
</dbReference>
<evidence type="ECO:0000313" key="4">
    <source>
        <dbReference type="EMBL" id="TDQ09926.1"/>
    </source>
</evidence>
<dbReference type="CDD" id="cd04647">
    <property type="entry name" value="LbH_MAT_like"/>
    <property type="match status" value="1"/>
</dbReference>
<dbReference type="Pfam" id="PF00132">
    <property type="entry name" value="Hexapep"/>
    <property type="match status" value="1"/>
</dbReference>
<proteinExistence type="predicted"/>
<accession>A0A4R6SWY6</accession>
<keyword evidence="1 4" id="KW-0808">Transferase</keyword>
<keyword evidence="3" id="KW-0012">Acyltransferase</keyword>
<keyword evidence="2" id="KW-0677">Repeat</keyword>
<reference evidence="4 5" key="1">
    <citation type="submission" date="2019-03" db="EMBL/GenBank/DDBJ databases">
        <title>Genomic Encyclopedia of Archaeal and Bacterial Type Strains, Phase II (KMG-II): from individual species to whole genera.</title>
        <authorList>
            <person name="Goeker M."/>
        </authorList>
    </citation>
    <scope>NUCLEOTIDE SEQUENCE [LARGE SCALE GENOMIC DNA]</scope>
    <source>
        <strain evidence="4 5">DSM 19035</strain>
    </source>
</reference>
<evidence type="ECO:0000256" key="1">
    <source>
        <dbReference type="ARBA" id="ARBA00022679"/>
    </source>
</evidence>
<evidence type="ECO:0000313" key="5">
    <source>
        <dbReference type="Proteomes" id="UP000295620"/>
    </source>
</evidence>
<dbReference type="OrthoDB" id="9801697at2"/>
<dbReference type="InterPro" id="IPR018357">
    <property type="entry name" value="Hexapep_transf_CS"/>
</dbReference>
<evidence type="ECO:0000256" key="2">
    <source>
        <dbReference type="ARBA" id="ARBA00022737"/>
    </source>
</evidence>
<sequence length="208" mass="22918">MLKLTQYFLRSFRPLLNSWITRFVYFGSNVTIGENFRTDSIPKIIIDPACQLHIGDHVEFRRSVEIRVHGTAQIFIGNKTRIDRGVRLLAANSAKIDIKDGVRIGLYSVLNGGDSITIGNKALVSGFVYLQTSMHGYASKDQAVQDQGYDHAPVVLEEDVWLGTHVVVLPGITIGKGSVVGSNAVVTKNIEQYQVVAGIPAKPLKDRK</sequence>
<dbReference type="RefSeq" id="WP_133575974.1">
    <property type="nucleotide sequence ID" value="NZ_SNYC01000004.1"/>
</dbReference>
<dbReference type="PANTHER" id="PTHR23416:SF78">
    <property type="entry name" value="LIPOPOLYSACCHARIDE BIOSYNTHESIS O-ACETYL TRANSFERASE WBBJ-RELATED"/>
    <property type="match status" value="1"/>
</dbReference>
<evidence type="ECO:0000256" key="3">
    <source>
        <dbReference type="ARBA" id="ARBA00023315"/>
    </source>
</evidence>
<dbReference type="PROSITE" id="PS00101">
    <property type="entry name" value="HEXAPEP_TRANSFERASES"/>
    <property type="match status" value="1"/>
</dbReference>
<gene>
    <name evidence="4" type="ORF">ATK78_2085</name>
</gene>
<dbReference type="InterPro" id="IPR001451">
    <property type="entry name" value="Hexapep"/>
</dbReference>
<protein>
    <submittedName>
        <fullName evidence="4">Acetyltransferase-like isoleucine patch superfamily enzyme</fullName>
    </submittedName>
</protein>
<dbReference type="InterPro" id="IPR011004">
    <property type="entry name" value="Trimer_LpxA-like_sf"/>
</dbReference>
<name>A0A4R6SWY6_9SPHI</name>
<keyword evidence="5" id="KW-1185">Reference proteome</keyword>